<dbReference type="InterPro" id="IPR003423">
    <property type="entry name" value="OMP_efflux"/>
</dbReference>
<keyword evidence="2" id="KW-0812">Transmembrane</keyword>
<dbReference type="AlphaFoldDB" id="A0A6I4V070"/>
<comment type="similarity">
    <text evidence="1 2">Belongs to the outer membrane factor (OMF) (TC 1.B.17) family.</text>
</comment>
<dbReference type="PROSITE" id="PS51257">
    <property type="entry name" value="PROKAR_LIPOPROTEIN"/>
    <property type="match status" value="1"/>
</dbReference>
<sequence length="482" mass="48794">MKHAALILAGISSLTLSACVAGPAPDIAVPAPELPATFAFAPDAATAASLDALLPANDPAFADLSAKALAGAPTLLEAAARVDAAIARARGASANRLPLVTGDASITGTRTNPSQFGAGLPAGIGIDTERVAYGANLAAVWDPDIFGRLRSQERAAANLADAAGADAASIRLALLSEIAGSVIDWRTVQAREAALSEDLVAAESLVALADIRERAGIAPGFDRVRAETAAEASRTRIAALASEKARIVGRLTTLTARSAQSVRNSLASDAPSVGAPAPPASTPSNLLANRPDVQAAAARLAAADADLYAAAANRFPQFSLSAVLGLLAFDLGDLFDDDAVVGSVGGSLLAPLLDFGRIEAQIDGAAAGKRAAFQAYRGQVFTALGEAEAAYGLVAAADRELVTAERERASAARAAELAEVRFRAGLSNFLTVLDARRAADSSGERAAASRGRAQRARILLWQALGGDAGTPAGQVATLSTSQ</sequence>
<keyword evidence="2" id="KW-0472">Membrane</keyword>
<dbReference type="RefSeq" id="WP_160730867.1">
    <property type="nucleotide sequence ID" value="NZ_WTYP01000002.1"/>
</dbReference>
<dbReference type="GO" id="GO:0005886">
    <property type="term" value="C:plasma membrane"/>
    <property type="evidence" value="ECO:0007669"/>
    <property type="project" value="UniProtKB-SubCell"/>
</dbReference>
<dbReference type="Gene3D" id="2.20.200.10">
    <property type="entry name" value="Outer membrane efflux proteins (OEP)"/>
    <property type="match status" value="1"/>
</dbReference>
<keyword evidence="5" id="KW-1185">Reference proteome</keyword>
<name>A0A6I4V070_9SPHN</name>
<evidence type="ECO:0000313" key="4">
    <source>
        <dbReference type="EMBL" id="MXP47587.1"/>
    </source>
</evidence>
<feature type="signal peptide" evidence="2">
    <location>
        <begin position="1"/>
        <end position="18"/>
    </location>
</feature>
<dbReference type="Proteomes" id="UP000471435">
    <property type="component" value="Unassembled WGS sequence"/>
</dbReference>
<evidence type="ECO:0000256" key="1">
    <source>
        <dbReference type="ARBA" id="ARBA00007613"/>
    </source>
</evidence>
<proteinExistence type="inferred from homology"/>
<dbReference type="PANTHER" id="PTHR30203:SF25">
    <property type="entry name" value="OUTER MEMBRANE PROTEIN-RELATED"/>
    <property type="match status" value="1"/>
</dbReference>
<feature type="region of interest" description="Disordered" evidence="3">
    <location>
        <begin position="267"/>
        <end position="287"/>
    </location>
</feature>
<keyword evidence="2" id="KW-0732">Signal</keyword>
<keyword evidence="2" id="KW-0564">Palmitate</keyword>
<dbReference type="Gene3D" id="1.20.1600.10">
    <property type="entry name" value="Outer membrane efflux proteins (OEP)"/>
    <property type="match status" value="1"/>
</dbReference>
<comment type="subcellular location">
    <subcellularLocation>
        <location evidence="2">Cell membrane</location>
        <topology evidence="2">Lipid-anchor</topology>
    </subcellularLocation>
</comment>
<dbReference type="GO" id="GO:0015562">
    <property type="term" value="F:efflux transmembrane transporter activity"/>
    <property type="evidence" value="ECO:0007669"/>
    <property type="project" value="InterPro"/>
</dbReference>
<evidence type="ECO:0000313" key="5">
    <source>
        <dbReference type="Proteomes" id="UP000471435"/>
    </source>
</evidence>
<gene>
    <name evidence="4" type="ORF">GRI43_09365</name>
</gene>
<keyword evidence="2" id="KW-1134">Transmembrane beta strand</keyword>
<dbReference type="EMBL" id="WTYP01000002">
    <property type="protein sequence ID" value="MXP47587.1"/>
    <property type="molecule type" value="Genomic_DNA"/>
</dbReference>
<protein>
    <submittedName>
        <fullName evidence="4">Efflux transporter outer membrane subunit</fullName>
    </submittedName>
</protein>
<reference evidence="4 5" key="1">
    <citation type="submission" date="2019-12" db="EMBL/GenBank/DDBJ databases">
        <title>Genomic-based taxomic classification of the family Erythrobacteraceae.</title>
        <authorList>
            <person name="Xu L."/>
        </authorList>
    </citation>
    <scope>NUCLEOTIDE SEQUENCE [LARGE SCALE GENOMIC DNA]</scope>
    <source>
        <strain evidence="4 5">SW-109</strain>
    </source>
</reference>
<dbReference type="OrthoDB" id="9783100at2"/>
<dbReference type="PANTHER" id="PTHR30203">
    <property type="entry name" value="OUTER MEMBRANE CATION EFFLUX PROTEIN"/>
    <property type="match status" value="1"/>
</dbReference>
<organism evidence="4 5">
    <name type="scientific">Pontixanthobacter luteolus</name>
    <dbReference type="NCBI Taxonomy" id="295089"/>
    <lineage>
        <taxon>Bacteria</taxon>
        <taxon>Pseudomonadati</taxon>
        <taxon>Pseudomonadota</taxon>
        <taxon>Alphaproteobacteria</taxon>
        <taxon>Sphingomonadales</taxon>
        <taxon>Erythrobacteraceae</taxon>
        <taxon>Pontixanthobacter</taxon>
    </lineage>
</organism>
<dbReference type="SUPFAM" id="SSF56954">
    <property type="entry name" value="Outer membrane efflux proteins (OEP)"/>
    <property type="match status" value="1"/>
</dbReference>
<dbReference type="InterPro" id="IPR010131">
    <property type="entry name" value="MdtP/NodT-like"/>
</dbReference>
<keyword evidence="2" id="KW-0449">Lipoprotein</keyword>
<feature type="chain" id="PRO_5026377720" evidence="2">
    <location>
        <begin position="19"/>
        <end position="482"/>
    </location>
</feature>
<comment type="caution">
    <text evidence="4">The sequence shown here is derived from an EMBL/GenBank/DDBJ whole genome shotgun (WGS) entry which is preliminary data.</text>
</comment>
<dbReference type="Pfam" id="PF02321">
    <property type="entry name" value="OEP"/>
    <property type="match status" value="2"/>
</dbReference>
<accession>A0A6I4V070</accession>
<evidence type="ECO:0000256" key="3">
    <source>
        <dbReference type="SAM" id="MobiDB-lite"/>
    </source>
</evidence>
<dbReference type="NCBIfam" id="TIGR01845">
    <property type="entry name" value="outer_NodT"/>
    <property type="match status" value="1"/>
</dbReference>
<evidence type="ECO:0000256" key="2">
    <source>
        <dbReference type="RuleBase" id="RU362097"/>
    </source>
</evidence>